<dbReference type="RefSeq" id="WP_220301361.1">
    <property type="nucleotide sequence ID" value="NZ_JAEUAW010000010.1"/>
</dbReference>
<dbReference type="EMBL" id="JAEUAW010000010">
    <property type="protein sequence ID" value="MBW9094638.1"/>
    <property type="molecule type" value="Genomic_DNA"/>
</dbReference>
<evidence type="ECO:0000313" key="2">
    <source>
        <dbReference type="Proteomes" id="UP001196843"/>
    </source>
</evidence>
<gene>
    <name evidence="1" type="ORF">JNB62_13155</name>
</gene>
<dbReference type="Proteomes" id="UP001196843">
    <property type="component" value="Unassembled WGS sequence"/>
</dbReference>
<accession>A0ABS7HP46</accession>
<sequence length="162" mass="18333">MPAQLAIATHQYKLAMFTAAKELWATSNPEFLVCWGRVGTNVPDQYVEFHGVDNVDTFATMDTKRTAEETLNLEVTWWVTRFGDPEFAGPAAEEYMYARMAEFERYVRVTNTTLAGILDGFNVRHTRLTRQATDDAQVERDSVQGRLAAAITIFEAKTRLTS</sequence>
<protein>
    <submittedName>
        <fullName evidence="1">Uncharacterized protein</fullName>
    </submittedName>
</protein>
<reference evidence="1 2" key="1">
    <citation type="journal article" date="2021" name="MBio">
        <title>Poor Competitiveness of Bradyrhizobium in Pigeon Pea Root Colonization in Indian Soils.</title>
        <authorList>
            <person name="Chalasani D."/>
            <person name="Basu A."/>
            <person name="Pullabhotla S.V.S.R.N."/>
            <person name="Jorrin B."/>
            <person name="Neal A.L."/>
            <person name="Poole P.S."/>
            <person name="Podile A.R."/>
            <person name="Tkacz A."/>
        </authorList>
    </citation>
    <scope>NUCLEOTIDE SEQUENCE [LARGE SCALE GENOMIC DNA]</scope>
    <source>
        <strain evidence="1 2">HU14</strain>
    </source>
</reference>
<name>A0ABS7HP46_9MICO</name>
<evidence type="ECO:0000313" key="1">
    <source>
        <dbReference type="EMBL" id="MBW9094638.1"/>
    </source>
</evidence>
<comment type="caution">
    <text evidence="1">The sequence shown here is derived from an EMBL/GenBank/DDBJ whole genome shotgun (WGS) entry which is preliminary data.</text>
</comment>
<proteinExistence type="predicted"/>
<organism evidence="1 2">
    <name type="scientific">Microbacterium jejuense</name>
    <dbReference type="NCBI Taxonomy" id="1263637"/>
    <lineage>
        <taxon>Bacteria</taxon>
        <taxon>Bacillati</taxon>
        <taxon>Actinomycetota</taxon>
        <taxon>Actinomycetes</taxon>
        <taxon>Micrococcales</taxon>
        <taxon>Microbacteriaceae</taxon>
        <taxon>Microbacterium</taxon>
    </lineage>
</organism>
<keyword evidence="2" id="KW-1185">Reference proteome</keyword>